<feature type="domain" description="Acyl-ACP thioesterase-like C-terminal" evidence="9">
    <location>
        <begin position="157"/>
        <end position="248"/>
    </location>
</feature>
<dbReference type="Pfam" id="PF01643">
    <property type="entry name" value="Acyl-ACP_TE"/>
    <property type="match status" value="1"/>
</dbReference>
<dbReference type="InterPro" id="IPR045023">
    <property type="entry name" value="FATA/B"/>
</dbReference>
<evidence type="ECO:0000313" key="10">
    <source>
        <dbReference type="EMBL" id="AOR74625.1"/>
    </source>
</evidence>
<proteinExistence type="inferred from homology"/>
<dbReference type="EMBL" id="CP017151">
    <property type="protein sequence ID" value="AOR74625.1"/>
    <property type="molecule type" value="Genomic_DNA"/>
</dbReference>
<dbReference type="InterPro" id="IPR029069">
    <property type="entry name" value="HotDog_dom_sf"/>
</dbReference>
<evidence type="ECO:0000256" key="4">
    <source>
        <dbReference type="ARBA" id="ARBA00022832"/>
    </source>
</evidence>
<evidence type="ECO:0000256" key="1">
    <source>
        <dbReference type="ARBA" id="ARBA00006500"/>
    </source>
</evidence>
<dbReference type="CDD" id="cd00586">
    <property type="entry name" value="4HBT"/>
    <property type="match status" value="2"/>
</dbReference>
<evidence type="ECO:0000256" key="5">
    <source>
        <dbReference type="ARBA" id="ARBA00022946"/>
    </source>
</evidence>
<dbReference type="GO" id="GO:0016297">
    <property type="term" value="F:fatty acyl-[ACP] hydrolase activity"/>
    <property type="evidence" value="ECO:0007669"/>
    <property type="project" value="InterPro"/>
</dbReference>
<evidence type="ECO:0000259" key="8">
    <source>
        <dbReference type="Pfam" id="PF01643"/>
    </source>
</evidence>
<keyword evidence="3" id="KW-0378">Hydrolase</keyword>
<keyword evidence="7" id="KW-0275">Fatty acid biosynthesis</keyword>
<keyword evidence="4" id="KW-0276">Fatty acid metabolism</keyword>
<reference evidence="10 11" key="1">
    <citation type="submission" date="2016-09" db="EMBL/GenBank/DDBJ databases">
        <title>Genome Sequence of the Lactobacillus fermentum strain NCC2970 (CNCM I-5068).</title>
        <authorList>
            <person name="Barretto C."/>
            <person name="Ngom-Bru C."/>
            <person name="Genevaz A."/>
            <person name="Fournier C."/>
            <person name="Moine D."/>
            <person name="Kassam M."/>
            <person name="Iltis A."/>
            <person name="Sagory-Zalkind P."/>
            <person name="Faucherand G."/>
            <person name="Descombes P."/>
            <person name="Duboux S."/>
        </authorList>
    </citation>
    <scope>NUCLEOTIDE SEQUENCE [LARGE SCALE GENOMIC DNA]</scope>
    <source>
        <strain evidence="10 11">NCC2970</strain>
    </source>
</reference>
<dbReference type="Gene3D" id="3.10.129.10">
    <property type="entry name" value="Hotdog Thioesterase"/>
    <property type="match status" value="1"/>
</dbReference>
<organism evidence="10 11">
    <name type="scientific">Limosilactobacillus fermentum</name>
    <name type="common">Lactobacillus fermentum</name>
    <dbReference type="NCBI Taxonomy" id="1613"/>
    <lineage>
        <taxon>Bacteria</taxon>
        <taxon>Bacillati</taxon>
        <taxon>Bacillota</taxon>
        <taxon>Bacilli</taxon>
        <taxon>Lactobacillales</taxon>
        <taxon>Lactobacillaceae</taxon>
        <taxon>Limosilactobacillus</taxon>
    </lineage>
</organism>
<keyword evidence="5" id="KW-0809">Transit peptide</keyword>
<evidence type="ECO:0000259" key="9">
    <source>
        <dbReference type="Pfam" id="PF20791"/>
    </source>
</evidence>
<comment type="similarity">
    <text evidence="1">Belongs to the acyl-ACP thioesterase family.</text>
</comment>
<dbReference type="InterPro" id="IPR002864">
    <property type="entry name" value="Acyl-ACP_thioesterase_NHD"/>
</dbReference>
<dbReference type="InterPro" id="IPR049427">
    <property type="entry name" value="Acyl-ACP_TE_C"/>
</dbReference>
<accession>A0A1D7ZXN4</accession>
<evidence type="ECO:0000256" key="6">
    <source>
        <dbReference type="ARBA" id="ARBA00023098"/>
    </source>
</evidence>
<dbReference type="AlphaFoldDB" id="A0A1D7ZXN4"/>
<evidence type="ECO:0000313" key="11">
    <source>
        <dbReference type="Proteomes" id="UP000094714"/>
    </source>
</evidence>
<dbReference type="Proteomes" id="UP000094714">
    <property type="component" value="Chromosome"/>
</dbReference>
<feature type="domain" description="Acyl-ACP thioesterase N-terminal hotdog" evidence="8">
    <location>
        <begin position="4"/>
        <end position="131"/>
    </location>
</feature>
<gene>
    <name evidence="10" type="ORF">LACFE_CDS1171</name>
</gene>
<evidence type="ECO:0000256" key="3">
    <source>
        <dbReference type="ARBA" id="ARBA00022801"/>
    </source>
</evidence>
<evidence type="ECO:0000256" key="7">
    <source>
        <dbReference type="ARBA" id="ARBA00023160"/>
    </source>
</evidence>
<dbReference type="PANTHER" id="PTHR31727:SF6">
    <property type="entry name" value="OLEOYL-ACYL CARRIER PROTEIN THIOESTERASE 1, CHLOROPLASTIC"/>
    <property type="match status" value="1"/>
</dbReference>
<evidence type="ECO:0000256" key="2">
    <source>
        <dbReference type="ARBA" id="ARBA00022516"/>
    </source>
</evidence>
<protein>
    <submittedName>
        <fullName evidence="10">Putative acyl-ACP thioesterase</fullName>
    </submittedName>
</protein>
<dbReference type="Pfam" id="PF20791">
    <property type="entry name" value="Acyl-ACP_TE_C"/>
    <property type="match status" value="1"/>
</dbReference>
<keyword evidence="2" id="KW-0444">Lipid biosynthesis</keyword>
<name>A0A1D7ZXN4_LIMFE</name>
<dbReference type="PATRIC" id="fig|1613.112.peg.1228"/>
<dbReference type="RefSeq" id="WP_069776009.1">
    <property type="nucleotide sequence ID" value="NZ_CAXOPQ010000008.1"/>
</dbReference>
<sequence length="251" mass="29143">MATEFEMYHHVKYYECDTSGHPTLAMIVAMLILASEADNKENGVGLKRAGQYGGGWVIINYEGTLAEKQPVKDEEVILGTRVRAYNRFFVIRDFWVKDLAGNYYAKVSGTFVFMNLAKRKIMTIPQEMIDTFQMDETKRLPRLEKPSLPEDQTGWAKRDYRVRYFDIDGNQHVNNAHYFEWMMDVLDGDFLRTHQVVKMQTEFAHEVRYGQTVTSTGSTPVEKEGLMVTHHQITCQGQESARATFYWQPRN</sequence>
<dbReference type="SUPFAM" id="SSF54637">
    <property type="entry name" value="Thioesterase/thiol ester dehydrase-isomerase"/>
    <property type="match status" value="2"/>
</dbReference>
<keyword evidence="6" id="KW-0443">Lipid metabolism</keyword>
<dbReference type="PANTHER" id="PTHR31727">
    <property type="entry name" value="OLEOYL-ACYL CARRIER PROTEIN THIOESTERASE 1, CHLOROPLASTIC"/>
    <property type="match status" value="1"/>
</dbReference>
<dbReference type="GO" id="GO:0000036">
    <property type="term" value="F:acyl carrier activity"/>
    <property type="evidence" value="ECO:0007669"/>
    <property type="project" value="TreeGrafter"/>
</dbReference>